<accession>A0A0A3J826</accession>
<organism evidence="2 3">
    <name type="scientific">Ureibacillus massiliensis 4400831 = CIP 108448 = CCUG 49529</name>
    <dbReference type="NCBI Taxonomy" id="1211035"/>
    <lineage>
        <taxon>Bacteria</taxon>
        <taxon>Bacillati</taxon>
        <taxon>Bacillota</taxon>
        <taxon>Bacilli</taxon>
        <taxon>Bacillales</taxon>
        <taxon>Caryophanaceae</taxon>
        <taxon>Ureibacillus</taxon>
    </lineage>
</organism>
<dbReference type="SUPFAM" id="SSF75304">
    <property type="entry name" value="Amidase signature (AS) enzymes"/>
    <property type="match status" value="1"/>
</dbReference>
<evidence type="ECO:0000313" key="2">
    <source>
        <dbReference type="EMBL" id="KGR91278.1"/>
    </source>
</evidence>
<dbReference type="eggNOG" id="COG0154">
    <property type="taxonomic scope" value="Bacteria"/>
</dbReference>
<dbReference type="OrthoDB" id="9811471at2"/>
<protein>
    <recommendedName>
        <fullName evidence="1">Amidase domain-containing protein</fullName>
    </recommendedName>
</protein>
<dbReference type="Pfam" id="PF01425">
    <property type="entry name" value="Amidase"/>
    <property type="match status" value="1"/>
</dbReference>
<proteinExistence type="predicted"/>
<dbReference type="AlphaFoldDB" id="A0A0A3J826"/>
<dbReference type="PROSITE" id="PS00571">
    <property type="entry name" value="AMIDASES"/>
    <property type="match status" value="1"/>
</dbReference>
<dbReference type="InterPro" id="IPR023631">
    <property type="entry name" value="Amidase_dom"/>
</dbReference>
<dbReference type="NCBIfam" id="NF006169">
    <property type="entry name" value="PRK08310.1"/>
    <property type="match status" value="1"/>
</dbReference>
<dbReference type="PANTHER" id="PTHR46310">
    <property type="entry name" value="AMIDASE 1"/>
    <property type="match status" value="1"/>
</dbReference>
<name>A0A0A3J826_9BACL</name>
<comment type="caution">
    <text evidence="2">The sequence shown here is derived from an EMBL/GenBank/DDBJ whole genome shotgun (WGS) entry which is preliminary data.</text>
</comment>
<keyword evidence="3" id="KW-1185">Reference proteome</keyword>
<dbReference type="PANTHER" id="PTHR46310:SF7">
    <property type="entry name" value="AMIDASE 1"/>
    <property type="match status" value="1"/>
</dbReference>
<dbReference type="InterPro" id="IPR036928">
    <property type="entry name" value="AS_sf"/>
</dbReference>
<dbReference type="EMBL" id="JPVQ01000008">
    <property type="protein sequence ID" value="KGR91278.1"/>
    <property type="molecule type" value="Genomic_DNA"/>
</dbReference>
<sequence>MESHAFFDEAIMILPKKEGPLSGMTFAVKDVYEVSGHRNSAGNPTWYETHEKGKHTAPVIERLLDNGATLKGMTHTDELMYSLNGENIHYGTPLNPIAPNCIPGGSSSGSASAVACGITDFALGTDTGGSVRIPSSYCGLFGIRPTHDSIPCNGVIPLAPSFDTVGWMAKTIETLEAVGSVLLPNAVDTAFNHFYIEENAWSLMNSEDCEILRNKIPQGLSIDKVDFKSIGFFEWPELFKRIQGIEAWRAHGEWITNAQPRFSEAIYGRFQYASSLNPMQYDDLKKQQAQIAWRISEALGEDGMIIIPTAASVAPEKNAPGEAVESVRAMTMQLTCIAGISGLPQVTVPVLREDGMTLGLSFIANKQCDRSLLKFVRKYFSGN</sequence>
<evidence type="ECO:0000313" key="3">
    <source>
        <dbReference type="Proteomes" id="UP000030595"/>
    </source>
</evidence>
<dbReference type="RefSeq" id="WP_036174077.1">
    <property type="nucleotide sequence ID" value="NZ_AVCZ01000008.1"/>
</dbReference>
<dbReference type="Gene3D" id="3.90.1300.10">
    <property type="entry name" value="Amidase signature (AS) domain"/>
    <property type="match status" value="1"/>
</dbReference>
<dbReference type="Proteomes" id="UP000030595">
    <property type="component" value="Unassembled WGS sequence"/>
</dbReference>
<gene>
    <name evidence="2" type="ORF">CD30_06490</name>
</gene>
<dbReference type="InterPro" id="IPR020556">
    <property type="entry name" value="Amidase_CS"/>
</dbReference>
<reference evidence="2 3" key="1">
    <citation type="submission" date="2014-02" db="EMBL/GenBank/DDBJ databases">
        <title>Draft genome sequence of Lysinibacillus massiliensis CCUG 49529.</title>
        <authorList>
            <person name="Zhang F."/>
            <person name="Wang G."/>
            <person name="Zhang L."/>
        </authorList>
    </citation>
    <scope>NUCLEOTIDE SEQUENCE [LARGE SCALE GENOMIC DNA]</scope>
    <source>
        <strain evidence="2 3">CCUG 49529</strain>
    </source>
</reference>
<evidence type="ECO:0000259" key="1">
    <source>
        <dbReference type="Pfam" id="PF01425"/>
    </source>
</evidence>
<feature type="domain" description="Amidase" evidence="1">
    <location>
        <begin position="16"/>
        <end position="183"/>
    </location>
</feature>